<dbReference type="InterPro" id="IPR016181">
    <property type="entry name" value="Acyl_CoA_acyltransferase"/>
</dbReference>
<dbReference type="PANTHER" id="PTHR43877">
    <property type="entry name" value="AMINOALKYLPHOSPHONATE N-ACETYLTRANSFERASE-RELATED-RELATED"/>
    <property type="match status" value="1"/>
</dbReference>
<dbReference type="PANTHER" id="PTHR43877:SF2">
    <property type="entry name" value="AMINOALKYLPHOSPHONATE N-ACETYLTRANSFERASE-RELATED"/>
    <property type="match status" value="1"/>
</dbReference>
<reference evidence="4 5" key="1">
    <citation type="submission" date="2014-03" db="EMBL/GenBank/DDBJ databases">
        <title>Draft genome sequence of Deinococcus phoenicis 1P10ME.</title>
        <authorList>
            <person name="Stepanov V.G."/>
            <person name="Vaishampayan P."/>
            <person name="Venkateswaran K."/>
            <person name="Fox G.E."/>
        </authorList>
    </citation>
    <scope>NUCLEOTIDE SEQUENCE [LARGE SCALE GENOMIC DNA]</scope>
    <source>
        <strain evidence="4 5">1P10ME</strain>
    </source>
</reference>
<protein>
    <submittedName>
        <fullName evidence="4">Putative acyltransferase</fullName>
    </submittedName>
</protein>
<dbReference type="Pfam" id="PF00583">
    <property type="entry name" value="Acetyltransf_1"/>
    <property type="match status" value="1"/>
</dbReference>
<dbReference type="EMBL" id="JHAC01000082">
    <property type="protein sequence ID" value="EYB66549.1"/>
    <property type="molecule type" value="Genomic_DNA"/>
</dbReference>
<dbReference type="AlphaFoldDB" id="A0A016QLD3"/>
<dbReference type="InterPro" id="IPR050832">
    <property type="entry name" value="Bact_Acetyltransf"/>
</dbReference>
<evidence type="ECO:0000256" key="2">
    <source>
        <dbReference type="ARBA" id="ARBA00023315"/>
    </source>
</evidence>
<dbReference type="GO" id="GO:0016747">
    <property type="term" value="F:acyltransferase activity, transferring groups other than amino-acyl groups"/>
    <property type="evidence" value="ECO:0007669"/>
    <property type="project" value="InterPro"/>
</dbReference>
<dbReference type="eggNOG" id="COG0456">
    <property type="taxonomic scope" value="Bacteria"/>
</dbReference>
<proteinExistence type="predicted"/>
<accession>A0A016QLD3</accession>
<feature type="domain" description="N-acetyltransferase" evidence="3">
    <location>
        <begin position="11"/>
        <end position="151"/>
    </location>
</feature>
<evidence type="ECO:0000313" key="5">
    <source>
        <dbReference type="Proteomes" id="UP000020492"/>
    </source>
</evidence>
<dbReference type="PROSITE" id="PS51186">
    <property type="entry name" value="GNAT"/>
    <property type="match status" value="1"/>
</dbReference>
<dbReference type="STRING" id="1476583.DEIPH_ctg103orf0086"/>
<evidence type="ECO:0000256" key="1">
    <source>
        <dbReference type="ARBA" id="ARBA00022679"/>
    </source>
</evidence>
<dbReference type="Proteomes" id="UP000020492">
    <property type="component" value="Unassembled WGS sequence"/>
</dbReference>
<evidence type="ECO:0000313" key="4">
    <source>
        <dbReference type="EMBL" id="EYB66549.1"/>
    </source>
</evidence>
<evidence type="ECO:0000259" key="3">
    <source>
        <dbReference type="PROSITE" id="PS51186"/>
    </source>
</evidence>
<dbReference type="CDD" id="cd04301">
    <property type="entry name" value="NAT_SF"/>
    <property type="match status" value="1"/>
</dbReference>
<keyword evidence="2 4" id="KW-0012">Acyltransferase</keyword>
<comment type="caution">
    <text evidence="4">The sequence shown here is derived from an EMBL/GenBank/DDBJ whole genome shotgun (WGS) entry which is preliminary data.</text>
</comment>
<dbReference type="Gene3D" id="3.40.630.30">
    <property type="match status" value="1"/>
</dbReference>
<keyword evidence="1 4" id="KW-0808">Transferase</keyword>
<dbReference type="PATRIC" id="fig|1476583.3.peg.3497"/>
<keyword evidence="5" id="KW-1185">Reference proteome</keyword>
<dbReference type="InterPro" id="IPR000182">
    <property type="entry name" value="GNAT_dom"/>
</dbReference>
<organism evidence="4 5">
    <name type="scientific">Deinococcus phoenicis</name>
    <dbReference type="NCBI Taxonomy" id="1476583"/>
    <lineage>
        <taxon>Bacteria</taxon>
        <taxon>Thermotogati</taxon>
        <taxon>Deinococcota</taxon>
        <taxon>Deinococci</taxon>
        <taxon>Deinococcales</taxon>
        <taxon>Deinococcaceae</taxon>
        <taxon>Deinococcus</taxon>
    </lineage>
</organism>
<name>A0A016QLD3_9DEIO</name>
<dbReference type="SUPFAM" id="SSF55729">
    <property type="entry name" value="Acyl-CoA N-acyltransferases (Nat)"/>
    <property type="match status" value="1"/>
</dbReference>
<sequence length="153" mass="16393">MLIALPPTERRVIALMDAQQRELRALYNDTEARTEPFDPAILSGEGGVLLAVEEGPALLACGALKRLDPGTAEIKRMYTVPQARGRGLGGQVLRGLTEWGRAQGYARLVLGTGDQQAAALALYEGAGFTRIPNYGYYVGVENSLCYALALKPG</sequence>
<dbReference type="RefSeq" id="WP_235183287.1">
    <property type="nucleotide sequence ID" value="NZ_JHAC01000082.1"/>
</dbReference>
<gene>
    <name evidence="4" type="ORF">DEIPH_ctg103orf0086</name>
</gene>